<dbReference type="GO" id="GO:0017177">
    <property type="term" value="C:glucosidase II complex"/>
    <property type="evidence" value="ECO:0007669"/>
    <property type="project" value="TreeGrafter"/>
</dbReference>
<evidence type="ECO:0000313" key="4">
    <source>
        <dbReference type="Proteomes" id="UP000823749"/>
    </source>
</evidence>
<evidence type="ECO:0000313" key="3">
    <source>
        <dbReference type="EMBL" id="KAG5552000.1"/>
    </source>
</evidence>
<dbReference type="PANTHER" id="PTHR12630:SF17">
    <property type="entry name" value="EXPRESSED PROTEIN"/>
    <property type="match status" value="1"/>
</dbReference>
<gene>
    <name evidence="3" type="ORF">RHGRI_010173</name>
</gene>
<accession>A0AAV6KHL9</accession>
<keyword evidence="4" id="KW-1185">Reference proteome</keyword>
<dbReference type="PANTHER" id="PTHR12630">
    <property type="entry name" value="N-LINKED OLIGOSACCHARIDE PROCESSING"/>
    <property type="match status" value="1"/>
</dbReference>
<sequence length="280" mass="30263">MERTSLHQRLRINCYYSLSLFFLFAPFSSSLLPIGIHPLGTSACPTSKFYCKNVGSIPQFLFSSRVNDHICDCCDGSDEFDGSIICHNTCVMGGNVAYNTINYGSTTADLGSVDGKVTGKGVISEDSTQKLQGIILCMTALVQNENFTNCMFDILLTVSFSLRDLIAAPISICHYTCNHTVLLVALAIAVFHSYVLLLLESGDVVICGIGAVRRASGVGEKMKGTTAKSGGLTSMQELAVKMVRLWAGEEIRKAFAMILVLETAYSCWVGNQSIVALCCD</sequence>
<name>A0AAV6KHL9_9ERIC</name>
<keyword evidence="1" id="KW-1133">Transmembrane helix</keyword>
<proteinExistence type="predicted"/>
<dbReference type="GO" id="GO:0006491">
    <property type="term" value="P:N-glycan processing"/>
    <property type="evidence" value="ECO:0007669"/>
    <property type="project" value="TreeGrafter"/>
</dbReference>
<dbReference type="InterPro" id="IPR028146">
    <property type="entry name" value="PRKCSH_N"/>
</dbReference>
<comment type="caution">
    <text evidence="3">The sequence shown here is derived from an EMBL/GenBank/DDBJ whole genome shotgun (WGS) entry which is preliminary data.</text>
</comment>
<keyword evidence="1" id="KW-0812">Transmembrane</keyword>
<dbReference type="Pfam" id="PF12999">
    <property type="entry name" value="PRKCSH-like"/>
    <property type="match status" value="1"/>
</dbReference>
<dbReference type="AlphaFoldDB" id="A0AAV6KHL9"/>
<reference evidence="3" key="1">
    <citation type="submission" date="2020-08" db="EMBL/GenBank/DDBJ databases">
        <title>Plant Genome Project.</title>
        <authorList>
            <person name="Zhang R.-G."/>
        </authorList>
    </citation>
    <scope>NUCLEOTIDE SEQUENCE</scope>
    <source>
        <strain evidence="3">WSP0</strain>
        <tissue evidence="3">Leaf</tissue>
    </source>
</reference>
<dbReference type="EMBL" id="JACTNZ010000004">
    <property type="protein sequence ID" value="KAG5552000.1"/>
    <property type="molecule type" value="Genomic_DNA"/>
</dbReference>
<evidence type="ECO:0000256" key="1">
    <source>
        <dbReference type="SAM" id="Phobius"/>
    </source>
</evidence>
<evidence type="ECO:0000259" key="2">
    <source>
        <dbReference type="Pfam" id="PF12999"/>
    </source>
</evidence>
<keyword evidence="1" id="KW-0472">Membrane</keyword>
<dbReference type="Proteomes" id="UP000823749">
    <property type="component" value="Chromosome 4"/>
</dbReference>
<organism evidence="3 4">
    <name type="scientific">Rhododendron griersonianum</name>
    <dbReference type="NCBI Taxonomy" id="479676"/>
    <lineage>
        <taxon>Eukaryota</taxon>
        <taxon>Viridiplantae</taxon>
        <taxon>Streptophyta</taxon>
        <taxon>Embryophyta</taxon>
        <taxon>Tracheophyta</taxon>
        <taxon>Spermatophyta</taxon>
        <taxon>Magnoliopsida</taxon>
        <taxon>eudicotyledons</taxon>
        <taxon>Gunneridae</taxon>
        <taxon>Pentapetalae</taxon>
        <taxon>asterids</taxon>
        <taxon>Ericales</taxon>
        <taxon>Ericaceae</taxon>
        <taxon>Ericoideae</taxon>
        <taxon>Rhodoreae</taxon>
        <taxon>Rhododendron</taxon>
    </lineage>
</organism>
<protein>
    <recommendedName>
        <fullName evidence="2">Glucosidase II beta subunit N-terminal domain-containing protein</fullName>
    </recommendedName>
</protein>
<dbReference type="InterPro" id="IPR039794">
    <property type="entry name" value="Gtb1-like"/>
</dbReference>
<feature type="domain" description="Glucosidase II beta subunit N-terminal" evidence="2">
    <location>
        <begin position="38"/>
        <end position="92"/>
    </location>
</feature>
<feature type="transmembrane region" description="Helical" evidence="1">
    <location>
        <begin position="12"/>
        <end position="36"/>
    </location>
</feature>